<evidence type="ECO:0000313" key="3">
    <source>
        <dbReference type="EMBL" id="TBT96120.1"/>
    </source>
</evidence>
<dbReference type="AlphaFoldDB" id="A0A4Q9KQ02"/>
<dbReference type="RefSeq" id="WP_131170533.1">
    <property type="nucleotide sequence ID" value="NZ_FXTL01000001.1"/>
</dbReference>
<dbReference type="InterPro" id="IPR012495">
    <property type="entry name" value="TadE-like_dom"/>
</dbReference>
<sequence>MTTRGERGAVTVEFVLLLPVLLLLAGIVIAGARLEWARSGVEQLAASAARQASLARTSSLAQSSAQDLVRSDAAASGLTCLAGAPALALDTSGFAVPVGQPARVTARVTCGVRLADVLVPGIPGSISVEATATSTLDRYRGRG</sequence>
<evidence type="ECO:0000256" key="1">
    <source>
        <dbReference type="SAM" id="Phobius"/>
    </source>
</evidence>
<dbReference type="EMBL" id="SDMR01000001">
    <property type="protein sequence ID" value="TBT96120.1"/>
    <property type="molecule type" value="Genomic_DNA"/>
</dbReference>
<accession>A0A4Q9KQ02</accession>
<feature type="domain" description="TadE-like" evidence="2">
    <location>
        <begin position="8"/>
        <end position="50"/>
    </location>
</feature>
<keyword evidence="4" id="KW-1185">Reference proteome</keyword>
<keyword evidence="1" id="KW-1133">Transmembrane helix</keyword>
<name>A0A4Q9KQ02_PROTD</name>
<keyword evidence="1" id="KW-0812">Transmembrane</keyword>
<feature type="transmembrane region" description="Helical" evidence="1">
    <location>
        <begin position="14"/>
        <end position="34"/>
    </location>
</feature>
<gene>
    <name evidence="3" type="ORF">ET996_00125</name>
</gene>
<keyword evidence="1" id="KW-0472">Membrane</keyword>
<protein>
    <submittedName>
        <fullName evidence="3">Pilus assembly protein TadE</fullName>
    </submittedName>
</protein>
<organism evidence="3 4">
    <name type="scientific">Propioniciclava tarda</name>
    <dbReference type="NCBI Taxonomy" id="433330"/>
    <lineage>
        <taxon>Bacteria</taxon>
        <taxon>Bacillati</taxon>
        <taxon>Actinomycetota</taxon>
        <taxon>Actinomycetes</taxon>
        <taxon>Propionibacteriales</taxon>
        <taxon>Propionibacteriaceae</taxon>
        <taxon>Propioniciclava</taxon>
    </lineage>
</organism>
<evidence type="ECO:0000313" key="4">
    <source>
        <dbReference type="Proteomes" id="UP000291933"/>
    </source>
</evidence>
<dbReference type="Pfam" id="PF07811">
    <property type="entry name" value="TadE"/>
    <property type="match status" value="1"/>
</dbReference>
<evidence type="ECO:0000259" key="2">
    <source>
        <dbReference type="Pfam" id="PF07811"/>
    </source>
</evidence>
<dbReference type="OrthoDB" id="4869119at2"/>
<reference evidence="3 4" key="1">
    <citation type="submission" date="2019-01" db="EMBL/GenBank/DDBJ databases">
        <title>Lactibacter flavus gen. nov., sp. nov., a novel bacterium of the family Propionibacteriaceae isolated from raw milk and dairy products.</title>
        <authorList>
            <person name="Huptas C."/>
            <person name="Wenning M."/>
            <person name="Breitenwieser F."/>
            <person name="Doll E."/>
            <person name="Von Neubeck M."/>
            <person name="Busse H.-J."/>
            <person name="Scherer S."/>
        </authorList>
    </citation>
    <scope>NUCLEOTIDE SEQUENCE [LARGE SCALE GENOMIC DNA]</scope>
    <source>
        <strain evidence="3 4">DSM 22130</strain>
    </source>
</reference>
<proteinExistence type="predicted"/>
<comment type="caution">
    <text evidence="3">The sequence shown here is derived from an EMBL/GenBank/DDBJ whole genome shotgun (WGS) entry which is preliminary data.</text>
</comment>
<dbReference type="Proteomes" id="UP000291933">
    <property type="component" value="Unassembled WGS sequence"/>
</dbReference>